<feature type="transmembrane region" description="Helical" evidence="9">
    <location>
        <begin position="259"/>
        <end position="286"/>
    </location>
</feature>
<evidence type="ECO:0000256" key="9">
    <source>
        <dbReference type="HAMAP-Rule" id="MF_01464"/>
    </source>
</evidence>
<comment type="similarity">
    <text evidence="9">Belongs to the SecD/SecF family. SecF subfamily.</text>
</comment>
<keyword evidence="8 9" id="KW-0472">Membrane</keyword>
<evidence type="ECO:0000256" key="4">
    <source>
        <dbReference type="ARBA" id="ARBA00022692"/>
    </source>
</evidence>
<evidence type="ECO:0000256" key="5">
    <source>
        <dbReference type="ARBA" id="ARBA00022927"/>
    </source>
</evidence>
<evidence type="ECO:0000256" key="8">
    <source>
        <dbReference type="ARBA" id="ARBA00023136"/>
    </source>
</evidence>
<dbReference type="Proteomes" id="UP000178659">
    <property type="component" value="Unassembled WGS sequence"/>
</dbReference>
<dbReference type="GO" id="GO:0015450">
    <property type="term" value="F:protein-transporting ATPase activity"/>
    <property type="evidence" value="ECO:0007669"/>
    <property type="project" value="InterPro"/>
</dbReference>
<sequence length="295" mass="33083">MMNWMRFRPLYLLISGAVIAVSLYAISTWWFKPSIDFTGGTVVEYEFPGPVELENVKTAILQKQNDFEIKDAASLGEKNVQFRFGPDFTEEHARTIELSLGESLDEKPELVRFETVGPTLSSEILKKTYVAIAIASIGILLWIAWQFKSLKFGVSAILAMLHDTIILLGTFALLGHFVAVEVDILFVTAMLTILSFSVHDTIVVYDRIRETSKRSSGLPMIDIANRAVTETMVRSLNNSLTIIFMLVALFLMGGVTIKWFVFALLVGTITGTYSSPFVAVPLVVTWEELRKKMKR</sequence>
<comment type="caution">
    <text evidence="11">The sequence shown here is derived from an EMBL/GenBank/DDBJ whole genome shotgun (WGS) entry which is preliminary data.</text>
</comment>
<gene>
    <name evidence="9" type="primary">secF</name>
    <name evidence="11" type="ORF">A3A77_03655</name>
</gene>
<feature type="domain" description="Protein export membrane protein SecD/SecF C-terminal" evidence="10">
    <location>
        <begin position="102"/>
        <end position="288"/>
    </location>
</feature>
<feature type="transmembrane region" description="Helical" evidence="9">
    <location>
        <begin position="128"/>
        <end position="145"/>
    </location>
</feature>
<dbReference type="Gene3D" id="1.20.1640.10">
    <property type="entry name" value="Multidrug efflux transporter AcrB transmembrane domain"/>
    <property type="match status" value="1"/>
</dbReference>
<evidence type="ECO:0000256" key="2">
    <source>
        <dbReference type="ARBA" id="ARBA00022448"/>
    </source>
</evidence>
<organism evidence="11 12">
    <name type="scientific">Candidatus Blackburnbacteria bacterium RIFCSPLOWO2_01_FULL_40_20</name>
    <dbReference type="NCBI Taxonomy" id="1797519"/>
    <lineage>
        <taxon>Bacteria</taxon>
        <taxon>Candidatus Blackburniibacteriota</taxon>
    </lineage>
</organism>
<dbReference type="InterPro" id="IPR022646">
    <property type="entry name" value="SecD/SecF_CS"/>
</dbReference>
<feature type="transmembrane region" description="Helical" evidence="9">
    <location>
        <begin position="157"/>
        <end position="178"/>
    </location>
</feature>
<feature type="transmembrane region" description="Helical" evidence="9">
    <location>
        <begin position="184"/>
        <end position="205"/>
    </location>
</feature>
<dbReference type="NCBIfam" id="TIGR00966">
    <property type="entry name" value="transloc_SecF"/>
    <property type="match status" value="1"/>
</dbReference>
<proteinExistence type="inferred from homology"/>
<accession>A0A1G1VEZ4</accession>
<reference evidence="11 12" key="1">
    <citation type="journal article" date="2016" name="Nat. Commun.">
        <title>Thousands of microbial genomes shed light on interconnected biogeochemical processes in an aquifer system.</title>
        <authorList>
            <person name="Anantharaman K."/>
            <person name="Brown C.T."/>
            <person name="Hug L.A."/>
            <person name="Sharon I."/>
            <person name="Castelle C.J."/>
            <person name="Probst A.J."/>
            <person name="Thomas B.C."/>
            <person name="Singh A."/>
            <person name="Wilkins M.J."/>
            <person name="Karaoz U."/>
            <person name="Brodie E.L."/>
            <person name="Williams K.H."/>
            <person name="Hubbard S.S."/>
            <person name="Banfield J.F."/>
        </authorList>
    </citation>
    <scope>NUCLEOTIDE SEQUENCE [LARGE SCALE GENOMIC DNA]</scope>
</reference>
<comment type="function">
    <text evidence="9">Part of the Sec protein translocase complex. Interacts with the SecYEG preprotein conducting channel. SecDF uses the proton motive force (PMF) to complete protein translocation after the ATP-dependent function of SecA.</text>
</comment>
<evidence type="ECO:0000256" key="6">
    <source>
        <dbReference type="ARBA" id="ARBA00022989"/>
    </source>
</evidence>
<dbReference type="InterPro" id="IPR048634">
    <property type="entry name" value="SecD_SecF_C"/>
</dbReference>
<keyword evidence="5 9" id="KW-0653">Protein transport</keyword>
<comment type="subunit">
    <text evidence="9">Forms a complex with SecD. Part of the essential Sec protein translocation apparatus which comprises SecA, SecYEG and auxiliary proteins SecDF. Other proteins may also be involved.</text>
</comment>
<evidence type="ECO:0000256" key="1">
    <source>
        <dbReference type="ARBA" id="ARBA00004651"/>
    </source>
</evidence>
<comment type="caution">
    <text evidence="9">Lacks conserved residue(s) required for the propagation of feature annotation.</text>
</comment>
<dbReference type="Pfam" id="PF02355">
    <property type="entry name" value="SecD_SecF_C"/>
    <property type="match status" value="1"/>
</dbReference>
<evidence type="ECO:0000256" key="7">
    <source>
        <dbReference type="ARBA" id="ARBA00023010"/>
    </source>
</evidence>
<keyword evidence="3 9" id="KW-1003">Cell membrane</keyword>
<dbReference type="EMBL" id="MHCC01000008">
    <property type="protein sequence ID" value="OGY13846.1"/>
    <property type="molecule type" value="Genomic_DNA"/>
</dbReference>
<evidence type="ECO:0000313" key="11">
    <source>
        <dbReference type="EMBL" id="OGY13846.1"/>
    </source>
</evidence>
<dbReference type="GO" id="GO:0065002">
    <property type="term" value="P:intracellular protein transmembrane transport"/>
    <property type="evidence" value="ECO:0007669"/>
    <property type="project" value="UniProtKB-UniRule"/>
</dbReference>
<evidence type="ECO:0000313" key="12">
    <source>
        <dbReference type="Proteomes" id="UP000178659"/>
    </source>
</evidence>
<dbReference type="HAMAP" id="MF_01464_B">
    <property type="entry name" value="SecF_B"/>
    <property type="match status" value="1"/>
</dbReference>
<dbReference type="PANTHER" id="PTHR30081">
    <property type="entry name" value="PROTEIN-EXPORT MEMBRANE PROTEIN SEC"/>
    <property type="match status" value="1"/>
</dbReference>
<name>A0A1G1VEZ4_9BACT</name>
<dbReference type="Pfam" id="PF07549">
    <property type="entry name" value="Sec_GG"/>
    <property type="match status" value="1"/>
</dbReference>
<dbReference type="GO" id="GO:0043952">
    <property type="term" value="P:protein transport by the Sec complex"/>
    <property type="evidence" value="ECO:0007669"/>
    <property type="project" value="UniProtKB-UniRule"/>
</dbReference>
<evidence type="ECO:0000256" key="3">
    <source>
        <dbReference type="ARBA" id="ARBA00022475"/>
    </source>
</evidence>
<keyword evidence="7 9" id="KW-0811">Translocation</keyword>
<keyword evidence="4 9" id="KW-0812">Transmembrane</keyword>
<dbReference type="PRINTS" id="PR01755">
    <property type="entry name" value="SECFTRNLCASE"/>
</dbReference>
<keyword evidence="2 9" id="KW-0813">Transport</keyword>
<evidence type="ECO:0000259" key="10">
    <source>
        <dbReference type="Pfam" id="PF02355"/>
    </source>
</evidence>
<dbReference type="SUPFAM" id="SSF82866">
    <property type="entry name" value="Multidrug efflux transporter AcrB transmembrane domain"/>
    <property type="match status" value="1"/>
</dbReference>
<comment type="subcellular location">
    <subcellularLocation>
        <location evidence="1 9">Cell membrane</location>
        <topology evidence="1 9">Multi-pass membrane protein</topology>
    </subcellularLocation>
</comment>
<feature type="transmembrane region" description="Helical" evidence="9">
    <location>
        <begin position="236"/>
        <end position="253"/>
    </location>
</feature>
<dbReference type="GO" id="GO:0006605">
    <property type="term" value="P:protein targeting"/>
    <property type="evidence" value="ECO:0007669"/>
    <property type="project" value="UniProtKB-UniRule"/>
</dbReference>
<dbReference type="InterPro" id="IPR022645">
    <property type="entry name" value="SecD/SecF_bac"/>
</dbReference>
<dbReference type="InterPro" id="IPR022813">
    <property type="entry name" value="SecD/SecF_arch_bac"/>
</dbReference>
<keyword evidence="6 9" id="KW-1133">Transmembrane helix</keyword>
<dbReference type="PANTHER" id="PTHR30081:SF8">
    <property type="entry name" value="PROTEIN TRANSLOCASE SUBUNIT SECF"/>
    <property type="match status" value="1"/>
</dbReference>
<dbReference type="GO" id="GO:0005886">
    <property type="term" value="C:plasma membrane"/>
    <property type="evidence" value="ECO:0007669"/>
    <property type="project" value="UniProtKB-SubCell"/>
</dbReference>
<dbReference type="InterPro" id="IPR005665">
    <property type="entry name" value="SecF_bac"/>
</dbReference>
<protein>
    <recommendedName>
        <fullName evidence="9">Protein-export membrane protein SecF</fullName>
    </recommendedName>
</protein>
<dbReference type="AlphaFoldDB" id="A0A1G1VEZ4"/>